<dbReference type="Proteomes" id="UP001516400">
    <property type="component" value="Unassembled WGS sequence"/>
</dbReference>
<dbReference type="EMBL" id="JABFTP020000021">
    <property type="protein sequence ID" value="KAL3269435.1"/>
    <property type="molecule type" value="Genomic_DNA"/>
</dbReference>
<keyword evidence="2" id="KW-1185">Reference proteome</keyword>
<evidence type="ECO:0000313" key="1">
    <source>
        <dbReference type="EMBL" id="KAL3269435.1"/>
    </source>
</evidence>
<proteinExistence type="predicted"/>
<dbReference type="InterPro" id="IPR028426">
    <property type="entry name" value="Huntingtin_fam"/>
</dbReference>
<dbReference type="AlphaFoldDB" id="A0ABD2MT58"/>
<dbReference type="Pfam" id="PF20925">
    <property type="entry name" value="Htt_bridge"/>
    <property type="match status" value="1"/>
</dbReference>
<comment type="caution">
    <text evidence="1">The sequence shown here is derived from an EMBL/GenBank/DDBJ whole genome shotgun (WGS) entry which is preliminary data.</text>
</comment>
<dbReference type="PANTHER" id="PTHR10170">
    <property type="entry name" value="HUNTINGTON DISEASE PROTEIN"/>
    <property type="match status" value="1"/>
</dbReference>
<dbReference type="InterPro" id="IPR024613">
    <property type="entry name" value="Huntingtin_N_HEAT_rpt-2"/>
</dbReference>
<protein>
    <submittedName>
        <fullName evidence="1">Uncharacterized protein</fullName>
    </submittedName>
</protein>
<name>A0ABD2MT58_9CUCU</name>
<reference evidence="1 2" key="1">
    <citation type="journal article" date="2021" name="BMC Biol.">
        <title>Horizontally acquired antibacterial genes associated with adaptive radiation of ladybird beetles.</title>
        <authorList>
            <person name="Li H.S."/>
            <person name="Tang X.F."/>
            <person name="Huang Y.H."/>
            <person name="Xu Z.Y."/>
            <person name="Chen M.L."/>
            <person name="Du X.Y."/>
            <person name="Qiu B.Y."/>
            <person name="Chen P.T."/>
            <person name="Zhang W."/>
            <person name="Slipinski A."/>
            <person name="Escalona H.E."/>
            <person name="Waterhouse R.M."/>
            <person name="Zwick A."/>
            <person name="Pang H."/>
        </authorList>
    </citation>
    <scope>NUCLEOTIDE SEQUENCE [LARGE SCALE GENOMIC DNA]</scope>
    <source>
        <strain evidence="1">SYSU2018</strain>
    </source>
</reference>
<evidence type="ECO:0000313" key="2">
    <source>
        <dbReference type="Proteomes" id="UP001516400"/>
    </source>
</evidence>
<dbReference type="InterPro" id="IPR048412">
    <property type="entry name" value="Htt_bridge"/>
</dbReference>
<accession>A0ABD2MT58</accession>
<sequence length="579" mass="67142">MLIKLIEYHEVIELIILILDDSKYCSDTDKWLRWSRNVFNCFLIALKTNKYRLDSIESFDSVRKLIFSLNPNVFRPIDDIIVMLFQEPPSLHQDISLFTRWMGKILSILIILSPVKEDIILTKISSSKNNFVPNSVFENIVITPDPLNVTNSADFFQHLSPEIILIRFIFRTLTLATKKCTLIVEEGEDTFFIRELSIFMMFCLHNFQSGFLCKTANMAISIIEKSKYAEECDAISMDPINDNFRDLSFFYPTLIFQWCYFLTLLSYEDRKFWSSVLKLPEDDKNPSAYTFRSLNREVVKVGADIVFCDYLCENAAKETDDIYWLLKSNVNVLIDLIQEAPISEFFSFIHREPNYSRQFLMNVEQLSLTIRNVIFKLKLLKSIENAHPNVTGQLIKLLLCKMIHTKEPAEIKEISKLSTRKLELLLTMPPESVYNQLSKQELLEIISSLNHKDSCTKYEALIGLLNKVGSKFYNLSSQKSQSRTIDANYIKHLDIDKTWYVSLINSKLGNAKIGKEVAQILSILNYEEQMKILDNGLFDILILKECIAYGVNIYENSSTKEVPELLKVSVDFYLKKLVV</sequence>
<dbReference type="Pfam" id="PF12372">
    <property type="entry name" value="Htt_N-HEAT"/>
    <property type="match status" value="1"/>
</dbReference>
<gene>
    <name evidence="1" type="ORF">HHI36_008505</name>
</gene>
<organism evidence="1 2">
    <name type="scientific">Cryptolaemus montrouzieri</name>
    <dbReference type="NCBI Taxonomy" id="559131"/>
    <lineage>
        <taxon>Eukaryota</taxon>
        <taxon>Metazoa</taxon>
        <taxon>Ecdysozoa</taxon>
        <taxon>Arthropoda</taxon>
        <taxon>Hexapoda</taxon>
        <taxon>Insecta</taxon>
        <taxon>Pterygota</taxon>
        <taxon>Neoptera</taxon>
        <taxon>Endopterygota</taxon>
        <taxon>Coleoptera</taxon>
        <taxon>Polyphaga</taxon>
        <taxon>Cucujiformia</taxon>
        <taxon>Coccinelloidea</taxon>
        <taxon>Coccinellidae</taxon>
        <taxon>Scymninae</taxon>
        <taxon>Scymnini</taxon>
        <taxon>Cryptolaemus</taxon>
    </lineage>
</organism>
<dbReference type="PANTHER" id="PTHR10170:SF10">
    <property type="entry name" value="HUNTINGTIN"/>
    <property type="match status" value="1"/>
</dbReference>